<dbReference type="Gene3D" id="1.20.81.30">
    <property type="entry name" value="Type II secretion system (T2SS), domain F"/>
    <property type="match status" value="1"/>
</dbReference>
<dbReference type="Pfam" id="PF00482">
    <property type="entry name" value="T2SSF"/>
    <property type="match status" value="1"/>
</dbReference>
<dbReference type="RefSeq" id="WP_344295407.1">
    <property type="nucleotide sequence ID" value="NZ_BAAANJ010000005.1"/>
</dbReference>
<feature type="transmembrane region" description="Helical" evidence="6">
    <location>
        <begin position="257"/>
        <end position="278"/>
    </location>
</feature>
<comment type="caution">
    <text evidence="8">The sequence shown here is derived from an EMBL/GenBank/DDBJ whole genome shotgun (WGS) entry which is preliminary data.</text>
</comment>
<evidence type="ECO:0000256" key="1">
    <source>
        <dbReference type="ARBA" id="ARBA00004651"/>
    </source>
</evidence>
<evidence type="ECO:0000313" key="8">
    <source>
        <dbReference type="EMBL" id="GAA1809158.1"/>
    </source>
</evidence>
<evidence type="ECO:0000313" key="9">
    <source>
        <dbReference type="Proteomes" id="UP001500002"/>
    </source>
</evidence>
<comment type="subcellular location">
    <subcellularLocation>
        <location evidence="1">Cell membrane</location>
        <topology evidence="1">Multi-pass membrane protein</topology>
    </subcellularLocation>
</comment>
<keyword evidence="5 6" id="KW-0472">Membrane</keyword>
<evidence type="ECO:0000256" key="5">
    <source>
        <dbReference type="ARBA" id="ARBA00023136"/>
    </source>
</evidence>
<feature type="transmembrane region" description="Helical" evidence="6">
    <location>
        <begin position="290"/>
        <end position="312"/>
    </location>
</feature>
<evidence type="ECO:0000256" key="6">
    <source>
        <dbReference type="SAM" id="Phobius"/>
    </source>
</evidence>
<evidence type="ECO:0000256" key="3">
    <source>
        <dbReference type="ARBA" id="ARBA00022692"/>
    </source>
</evidence>
<dbReference type="InterPro" id="IPR018076">
    <property type="entry name" value="T2SS_GspF_dom"/>
</dbReference>
<dbReference type="InterPro" id="IPR042094">
    <property type="entry name" value="T2SS_GspF_sf"/>
</dbReference>
<sequence length="318" mass="34093">MNPVLLVGGIALALVALLTLIFFTIAPPAPRVARQRRLAPGEEHVSGLTRLTQRTTEALDSAAANRRRRLFGAEELELAGIKTEPSGFTIFVFAASAVLALLGALVGLTSGTSIWLALLFAVLGPVIVKLVVVARTSARRAKFGDQIDDLVQMIAGGLRAGHGLNRSFSAVAAEAEAPASEELARVVNETRLGRPMADALHAIAERMRSTDFEWVAQAIAINQETGGNLAEVLDQVGKTIRERSQIRRHVRALSAEGRLSAIILVALPIGVFLFLLVVNPSYVSFFFTNLIGIIALIVAFILLVVGTIWVSFSVKVKF</sequence>
<accession>A0ABN2M4Z6</accession>
<evidence type="ECO:0000256" key="4">
    <source>
        <dbReference type="ARBA" id="ARBA00022989"/>
    </source>
</evidence>
<organism evidence="8 9">
    <name type="scientific">Agromyces neolithicus</name>
    <dbReference type="NCBI Taxonomy" id="269420"/>
    <lineage>
        <taxon>Bacteria</taxon>
        <taxon>Bacillati</taxon>
        <taxon>Actinomycetota</taxon>
        <taxon>Actinomycetes</taxon>
        <taxon>Micrococcales</taxon>
        <taxon>Microbacteriaceae</taxon>
        <taxon>Agromyces</taxon>
    </lineage>
</organism>
<dbReference type="SUPFAM" id="SSF81665">
    <property type="entry name" value="Calcium ATPase, transmembrane domain M"/>
    <property type="match status" value="1"/>
</dbReference>
<feature type="transmembrane region" description="Helical" evidence="6">
    <location>
        <begin position="88"/>
        <end position="108"/>
    </location>
</feature>
<evidence type="ECO:0000256" key="2">
    <source>
        <dbReference type="ARBA" id="ARBA00022475"/>
    </source>
</evidence>
<feature type="transmembrane region" description="Helical" evidence="6">
    <location>
        <begin position="6"/>
        <end position="26"/>
    </location>
</feature>
<evidence type="ECO:0000259" key="7">
    <source>
        <dbReference type="Pfam" id="PF00482"/>
    </source>
</evidence>
<dbReference type="PANTHER" id="PTHR35007:SF1">
    <property type="entry name" value="PILUS ASSEMBLY PROTEIN"/>
    <property type="match status" value="1"/>
</dbReference>
<proteinExistence type="predicted"/>
<feature type="domain" description="Type II secretion system protein GspF" evidence="7">
    <location>
        <begin position="152"/>
        <end position="276"/>
    </location>
</feature>
<feature type="transmembrane region" description="Helical" evidence="6">
    <location>
        <begin position="114"/>
        <end position="134"/>
    </location>
</feature>
<reference evidence="8 9" key="1">
    <citation type="journal article" date="2019" name="Int. J. Syst. Evol. Microbiol.">
        <title>The Global Catalogue of Microorganisms (GCM) 10K type strain sequencing project: providing services to taxonomists for standard genome sequencing and annotation.</title>
        <authorList>
            <consortium name="The Broad Institute Genomics Platform"/>
            <consortium name="The Broad Institute Genome Sequencing Center for Infectious Disease"/>
            <person name="Wu L."/>
            <person name="Ma J."/>
        </authorList>
    </citation>
    <scope>NUCLEOTIDE SEQUENCE [LARGE SCALE GENOMIC DNA]</scope>
    <source>
        <strain evidence="8 9">JCM 14322</strain>
    </source>
</reference>
<dbReference type="Proteomes" id="UP001500002">
    <property type="component" value="Unassembled WGS sequence"/>
</dbReference>
<keyword evidence="2" id="KW-1003">Cell membrane</keyword>
<keyword evidence="9" id="KW-1185">Reference proteome</keyword>
<keyword evidence="3 6" id="KW-0812">Transmembrane</keyword>
<name>A0ABN2M4Z6_9MICO</name>
<dbReference type="InterPro" id="IPR023298">
    <property type="entry name" value="ATPase_P-typ_TM_dom_sf"/>
</dbReference>
<gene>
    <name evidence="8" type="ORF">GCM10009749_17030</name>
</gene>
<dbReference type="EMBL" id="BAAANJ010000005">
    <property type="protein sequence ID" value="GAA1809158.1"/>
    <property type="molecule type" value="Genomic_DNA"/>
</dbReference>
<dbReference type="PANTHER" id="PTHR35007">
    <property type="entry name" value="INTEGRAL MEMBRANE PROTEIN-RELATED"/>
    <property type="match status" value="1"/>
</dbReference>
<protein>
    <recommendedName>
        <fullName evidence="7">Type II secretion system protein GspF domain-containing protein</fullName>
    </recommendedName>
</protein>
<keyword evidence="4 6" id="KW-1133">Transmembrane helix</keyword>